<feature type="transmembrane region" description="Helical" evidence="1">
    <location>
        <begin position="43"/>
        <end position="64"/>
    </location>
</feature>
<proteinExistence type="predicted"/>
<gene>
    <name evidence="2" type="ORF">GA0070624_5426</name>
</gene>
<feature type="transmembrane region" description="Helical" evidence="1">
    <location>
        <begin position="261"/>
        <end position="283"/>
    </location>
</feature>
<evidence type="ECO:0000313" key="3">
    <source>
        <dbReference type="Proteomes" id="UP000199413"/>
    </source>
</evidence>
<dbReference type="AlphaFoldDB" id="A0A1C6T330"/>
<dbReference type="InterPro" id="IPR026898">
    <property type="entry name" value="PrsW"/>
</dbReference>
<accession>A0A1C6T330</accession>
<feature type="transmembrane region" description="Helical" evidence="1">
    <location>
        <begin position="181"/>
        <end position="201"/>
    </location>
</feature>
<feature type="transmembrane region" description="Helical" evidence="1">
    <location>
        <begin position="76"/>
        <end position="98"/>
    </location>
</feature>
<dbReference type="RefSeq" id="WP_245719018.1">
    <property type="nucleotide sequence ID" value="NZ_FMHV01000002.1"/>
</dbReference>
<evidence type="ECO:0000313" key="2">
    <source>
        <dbReference type="EMBL" id="SCL35992.1"/>
    </source>
</evidence>
<feature type="transmembrane region" description="Helical" evidence="1">
    <location>
        <begin position="213"/>
        <end position="241"/>
    </location>
</feature>
<sequence>MAQAYPQPPAPAIRRPWLRIFSGGLALWLATVVVTFLTGNPNLVPTLVLLGSFLVPVTFVAWAFQRRETGELAPGLILNTFLAGGVLGVLAASLLESYLLRPSWWLFFGVGLIEEAVKLAVLAFLTRHLHVKAPRDGIVLGASVGFGFAALETAGYAFTALFTVHGLSVTQVVETELLRGVIAPFGHGLWTAILGGVLFSSSTREHFTISGRLILAYLGVSLLHALWDGMRVIALLLTLLLTGGTTTPQGWVARPTAGQAALFAVLELAGLALVALVGVGWLWTLARLAHRAPQAPPPAYGWRVPIRPPGT</sequence>
<dbReference type="GO" id="GO:0008233">
    <property type="term" value="F:peptidase activity"/>
    <property type="evidence" value="ECO:0007669"/>
    <property type="project" value="InterPro"/>
</dbReference>
<organism evidence="2 3">
    <name type="scientific">Micromonospora rhizosphaerae</name>
    <dbReference type="NCBI Taxonomy" id="568872"/>
    <lineage>
        <taxon>Bacteria</taxon>
        <taxon>Bacillati</taxon>
        <taxon>Actinomycetota</taxon>
        <taxon>Actinomycetes</taxon>
        <taxon>Micromonosporales</taxon>
        <taxon>Micromonosporaceae</taxon>
        <taxon>Micromonospora</taxon>
    </lineage>
</organism>
<dbReference type="EMBL" id="FMHV01000002">
    <property type="protein sequence ID" value="SCL35992.1"/>
    <property type="molecule type" value="Genomic_DNA"/>
</dbReference>
<feature type="transmembrane region" description="Helical" evidence="1">
    <location>
        <begin position="104"/>
        <end position="125"/>
    </location>
</feature>
<dbReference type="STRING" id="568872.GA0070624_5426"/>
<dbReference type="Proteomes" id="UP000199413">
    <property type="component" value="Unassembled WGS sequence"/>
</dbReference>
<name>A0A1C6T330_9ACTN</name>
<keyword evidence="1" id="KW-0812">Transmembrane</keyword>
<feature type="transmembrane region" description="Helical" evidence="1">
    <location>
        <begin position="17"/>
        <end position="37"/>
    </location>
</feature>
<feature type="transmembrane region" description="Helical" evidence="1">
    <location>
        <begin position="137"/>
        <end position="161"/>
    </location>
</feature>
<keyword evidence="3" id="KW-1185">Reference proteome</keyword>
<protein>
    <submittedName>
        <fullName evidence="2">Membrane proteinase PrsW, cleaves anti-sigma factor RsiW, M82 family</fullName>
    </submittedName>
</protein>
<dbReference type="PANTHER" id="PTHR36844">
    <property type="entry name" value="PROTEASE PRSW"/>
    <property type="match status" value="1"/>
</dbReference>
<keyword evidence="1" id="KW-0472">Membrane</keyword>
<dbReference type="PANTHER" id="PTHR36844:SF1">
    <property type="entry name" value="PROTEASE PRSW"/>
    <property type="match status" value="1"/>
</dbReference>
<reference evidence="3" key="1">
    <citation type="submission" date="2016-06" db="EMBL/GenBank/DDBJ databases">
        <authorList>
            <person name="Varghese N."/>
            <person name="Submissions Spin"/>
        </authorList>
    </citation>
    <scope>NUCLEOTIDE SEQUENCE [LARGE SCALE GENOMIC DNA]</scope>
    <source>
        <strain evidence="3">DSM 45431</strain>
    </source>
</reference>
<dbReference type="Pfam" id="PF13367">
    <property type="entry name" value="PrsW-protease"/>
    <property type="match status" value="1"/>
</dbReference>
<keyword evidence="1" id="KW-1133">Transmembrane helix</keyword>
<evidence type="ECO:0000256" key="1">
    <source>
        <dbReference type="SAM" id="Phobius"/>
    </source>
</evidence>